<gene>
    <name evidence="5" type="ORF">EDD38_7643</name>
</gene>
<dbReference type="CDD" id="cd03768">
    <property type="entry name" value="SR_ResInv"/>
    <property type="match status" value="1"/>
</dbReference>
<name>A0A3N4R0D8_9ACTN</name>
<dbReference type="PANTHER" id="PTHR30461">
    <property type="entry name" value="DNA-INVERTASE FROM LAMBDOID PROPHAGE"/>
    <property type="match status" value="1"/>
</dbReference>
<dbReference type="AlphaFoldDB" id="A0A3N4R0D8"/>
<dbReference type="SUPFAM" id="SSF53041">
    <property type="entry name" value="Resolvase-like"/>
    <property type="match status" value="1"/>
</dbReference>
<accession>A0A3N4R0D8</accession>
<dbReference type="PROSITE" id="PS51736">
    <property type="entry name" value="RECOMBINASES_3"/>
    <property type="match status" value="1"/>
</dbReference>
<comment type="caution">
    <text evidence="5">The sequence shown here is derived from an EMBL/GenBank/DDBJ whole genome shotgun (WGS) entry which is preliminary data.</text>
</comment>
<dbReference type="Pfam" id="PF00239">
    <property type="entry name" value="Resolvase"/>
    <property type="match status" value="1"/>
</dbReference>
<feature type="region of interest" description="Disordered" evidence="3">
    <location>
        <begin position="59"/>
        <end position="83"/>
    </location>
</feature>
<dbReference type="Proteomes" id="UP000266906">
    <property type="component" value="Unassembled WGS sequence"/>
</dbReference>
<keyword evidence="2" id="KW-0233">DNA recombination</keyword>
<keyword evidence="6" id="KW-1185">Reference proteome</keyword>
<dbReference type="InterPro" id="IPR006119">
    <property type="entry name" value="Resolv_N"/>
</dbReference>
<dbReference type="RefSeq" id="WP_123821756.1">
    <property type="nucleotide sequence ID" value="NZ_RKQG01000006.1"/>
</dbReference>
<dbReference type="EMBL" id="RKQG01000006">
    <property type="protein sequence ID" value="RPE26582.1"/>
    <property type="molecule type" value="Genomic_DNA"/>
</dbReference>
<dbReference type="InterPro" id="IPR050639">
    <property type="entry name" value="SSR_resolvase"/>
</dbReference>
<evidence type="ECO:0000256" key="1">
    <source>
        <dbReference type="ARBA" id="ARBA00023125"/>
    </source>
</evidence>
<evidence type="ECO:0000313" key="6">
    <source>
        <dbReference type="Proteomes" id="UP000266906"/>
    </source>
</evidence>
<dbReference type="Gene3D" id="3.40.50.1390">
    <property type="entry name" value="Resolvase, N-terminal catalytic domain"/>
    <property type="match status" value="1"/>
</dbReference>
<feature type="domain" description="Resolvase/invertase-type recombinase catalytic" evidence="4">
    <location>
        <begin position="91"/>
        <end position="227"/>
    </location>
</feature>
<reference evidence="5 6" key="1">
    <citation type="submission" date="2018-11" db="EMBL/GenBank/DDBJ databases">
        <title>Sequencing the genomes of 1000 actinobacteria strains.</title>
        <authorList>
            <person name="Klenk H.-P."/>
        </authorList>
    </citation>
    <scope>NUCLEOTIDE SEQUENCE [LARGE SCALE GENOMIC DNA]</scope>
    <source>
        <strain evidence="5 6">DSM 44781</strain>
    </source>
</reference>
<dbReference type="InterPro" id="IPR036162">
    <property type="entry name" value="Resolvase-like_N_sf"/>
</dbReference>
<sequence>MTSHSIDGSALADQVELYACPRCTVDAGSPCRTPRGMVASTYHTGRFILVPALAKAAAVPTPRDRRPGKPWRPGAPVVRPPAIAPKNLPDIRIGYARCSTDDQELAAQLDALKAAGCRRIFHEKVSTRQRTLPKLIEAVEFTEPGDILSVTNLDRLGRDAEELLAAPRRLAERGVRLEMLGGPLPGIYDPNGPGRIVFAVFAAFAEALRDGIREKTLAGLASAEQRGRRGGRPPVVTDDMLTIALKRRAEGQSVTSIAQGLIIPTGANAGKPVSKSALYEALKAYDEQQADEIRRERAALAAAALPELVDGESALYGGQQLAAPADL</sequence>
<keyword evidence="1" id="KW-0238">DNA-binding</keyword>
<dbReference type="GO" id="GO:0003677">
    <property type="term" value="F:DNA binding"/>
    <property type="evidence" value="ECO:0007669"/>
    <property type="project" value="UniProtKB-KW"/>
</dbReference>
<dbReference type="Pfam" id="PF24623">
    <property type="entry name" value="Phage_zn_bind_8"/>
    <property type="match status" value="1"/>
</dbReference>
<proteinExistence type="predicted"/>
<protein>
    <submittedName>
        <fullName evidence="5">DNA invertase Pin-like site-specific DNA recombinase</fullName>
    </submittedName>
</protein>
<dbReference type="PANTHER" id="PTHR30461:SF2">
    <property type="entry name" value="SERINE RECOMBINASE PINE-RELATED"/>
    <property type="match status" value="1"/>
</dbReference>
<evidence type="ECO:0000313" key="5">
    <source>
        <dbReference type="EMBL" id="RPE26582.1"/>
    </source>
</evidence>
<evidence type="ECO:0000256" key="3">
    <source>
        <dbReference type="SAM" id="MobiDB-lite"/>
    </source>
</evidence>
<evidence type="ECO:0000259" key="4">
    <source>
        <dbReference type="PROSITE" id="PS51736"/>
    </source>
</evidence>
<dbReference type="InterPro" id="IPR056911">
    <property type="entry name" value="Phage_Znf_bind_put"/>
</dbReference>
<dbReference type="SMART" id="SM00857">
    <property type="entry name" value="Resolvase"/>
    <property type="match status" value="1"/>
</dbReference>
<organism evidence="5 6">
    <name type="scientific">Kitasatospora cineracea</name>
    <dbReference type="NCBI Taxonomy" id="88074"/>
    <lineage>
        <taxon>Bacteria</taxon>
        <taxon>Bacillati</taxon>
        <taxon>Actinomycetota</taxon>
        <taxon>Actinomycetes</taxon>
        <taxon>Kitasatosporales</taxon>
        <taxon>Streptomycetaceae</taxon>
        <taxon>Kitasatospora</taxon>
    </lineage>
</organism>
<dbReference type="GO" id="GO:0000150">
    <property type="term" value="F:DNA strand exchange activity"/>
    <property type="evidence" value="ECO:0007669"/>
    <property type="project" value="InterPro"/>
</dbReference>
<evidence type="ECO:0000256" key="2">
    <source>
        <dbReference type="ARBA" id="ARBA00023172"/>
    </source>
</evidence>